<evidence type="ECO:0000313" key="5">
    <source>
        <dbReference type="RefSeq" id="XP_024605780.1"/>
    </source>
</evidence>
<sequence>MTSHARKHMRRMLGKNFDRVPSSQGPQSLMDTETDEYMDYTGYSPGAVSSESSTMDRSCSSTPVGNESTAAGNTISMPTASGAKKRFWIIEDMSPFGKRRKTASSRKMLDEGMMLEGFRRFDLYEDCKDAACQFSLKVTHYHCTRENCGYKFCGRTHMYKHAQHHDRVDNLVLDDFKRFKASLSCHFADCPFSGTSTHFHCLRCRFRCTDSTKVTAHRKHHGKQDVISAAGFCQFSSSADCAVADCKYKLKCSHFHCTYPGCRHTVVGMSQMDSHKRKHEKQERGCPRTPTTRLLRKEADPAVQVEQQPRPLHSGASLRAGQLGLPEGGPCPRQSPRTSRGQLGDLGGRRAVLQPLSAGSVCLPGSRALGPSSRPGWEPLGMEKPGFFGDGKRQRARRVGGQRCGQEAEASPEGTYPLQLHLRGGRGACTLSPKPVSTQGTGQDQAL</sequence>
<keyword evidence="1" id="KW-0863">Zinc-finger</keyword>
<dbReference type="KEGG" id="nasi:112402836"/>
<dbReference type="InterPro" id="IPR013087">
    <property type="entry name" value="Znf_C2H2_type"/>
</dbReference>
<evidence type="ECO:0000259" key="3">
    <source>
        <dbReference type="PROSITE" id="PS50157"/>
    </source>
</evidence>
<feature type="domain" description="C2H2-type" evidence="3">
    <location>
        <begin position="141"/>
        <end position="165"/>
    </location>
</feature>
<feature type="compositionally biased region" description="Basic residues" evidence="2">
    <location>
        <begin position="1"/>
        <end position="13"/>
    </location>
</feature>
<feature type="compositionally biased region" description="Polar residues" evidence="2">
    <location>
        <begin position="21"/>
        <end position="31"/>
    </location>
</feature>
<dbReference type="GO" id="GO:0000981">
    <property type="term" value="F:DNA-binding transcription factor activity, RNA polymerase II-specific"/>
    <property type="evidence" value="ECO:0007669"/>
    <property type="project" value="TreeGrafter"/>
</dbReference>
<feature type="region of interest" description="Disordered" evidence="2">
    <location>
        <begin position="425"/>
        <end position="447"/>
    </location>
</feature>
<dbReference type="InterPro" id="IPR040373">
    <property type="entry name" value="CASZ1"/>
</dbReference>
<dbReference type="GeneID" id="112402836"/>
<organism evidence="4 5">
    <name type="scientific">Neophocaena asiaeorientalis asiaeorientalis</name>
    <name type="common">Yangtze finless porpoise</name>
    <name type="synonym">Neophocaena phocaenoides subsp. asiaeorientalis</name>
    <dbReference type="NCBI Taxonomy" id="1706337"/>
    <lineage>
        <taxon>Eukaryota</taxon>
        <taxon>Metazoa</taxon>
        <taxon>Chordata</taxon>
        <taxon>Craniata</taxon>
        <taxon>Vertebrata</taxon>
        <taxon>Euteleostomi</taxon>
        <taxon>Mammalia</taxon>
        <taxon>Eutheria</taxon>
        <taxon>Laurasiatheria</taxon>
        <taxon>Artiodactyla</taxon>
        <taxon>Whippomorpha</taxon>
        <taxon>Cetacea</taxon>
        <taxon>Odontoceti</taxon>
        <taxon>Phocoenidae</taxon>
        <taxon>Neophocaena</taxon>
    </lineage>
</organism>
<name>A0A341BSR9_NEOAA</name>
<dbReference type="SMART" id="SM00355">
    <property type="entry name" value="ZnF_C2H2"/>
    <property type="match status" value="3"/>
</dbReference>
<feature type="region of interest" description="Disordered" evidence="2">
    <location>
        <begin position="273"/>
        <end position="345"/>
    </location>
</feature>
<dbReference type="GO" id="GO:0000977">
    <property type="term" value="F:RNA polymerase II transcription regulatory region sequence-specific DNA binding"/>
    <property type="evidence" value="ECO:0007669"/>
    <property type="project" value="TreeGrafter"/>
</dbReference>
<feature type="compositionally biased region" description="Polar residues" evidence="2">
    <location>
        <begin position="435"/>
        <end position="447"/>
    </location>
</feature>
<dbReference type="Proteomes" id="UP000252040">
    <property type="component" value="Unplaced"/>
</dbReference>
<feature type="compositionally biased region" description="Polar residues" evidence="2">
    <location>
        <begin position="47"/>
        <end position="76"/>
    </location>
</feature>
<dbReference type="STRING" id="1706337.A0A341BSR9"/>
<dbReference type="AlphaFoldDB" id="A0A341BSR9"/>
<feature type="region of interest" description="Disordered" evidence="2">
    <location>
        <begin position="1"/>
        <end position="76"/>
    </location>
</feature>
<evidence type="ECO:0000256" key="2">
    <source>
        <dbReference type="SAM" id="MobiDB-lite"/>
    </source>
</evidence>
<evidence type="ECO:0000313" key="4">
    <source>
        <dbReference type="Proteomes" id="UP000252040"/>
    </source>
</evidence>
<proteinExistence type="predicted"/>
<dbReference type="RefSeq" id="XP_024605780.1">
    <property type="nucleotide sequence ID" value="XM_024750012.1"/>
</dbReference>
<dbReference type="PANTHER" id="PTHR12451">
    <property type="entry name" value="TRANSCRIPTION FACTOR CASTOR PROTEIN MING -RELATED"/>
    <property type="match status" value="1"/>
</dbReference>
<dbReference type="PROSITE" id="PS00028">
    <property type="entry name" value="ZINC_FINGER_C2H2_1"/>
    <property type="match status" value="3"/>
</dbReference>
<dbReference type="InParanoid" id="A0A341BSR9"/>
<keyword evidence="1" id="KW-0862">Zinc</keyword>
<gene>
    <name evidence="5" type="primary">LOC112402836</name>
</gene>
<accession>A0A341BSR9</accession>
<keyword evidence="1" id="KW-0479">Metal-binding</keyword>
<evidence type="ECO:0000256" key="1">
    <source>
        <dbReference type="PROSITE-ProRule" id="PRU00042"/>
    </source>
</evidence>
<protein>
    <submittedName>
        <fullName evidence="5">Zinc finger protein castor homolog 1-like</fullName>
    </submittedName>
</protein>
<dbReference type="GO" id="GO:0008270">
    <property type="term" value="F:zinc ion binding"/>
    <property type="evidence" value="ECO:0007669"/>
    <property type="project" value="UniProtKB-KW"/>
</dbReference>
<dbReference type="GO" id="GO:0045664">
    <property type="term" value="P:regulation of neuron differentiation"/>
    <property type="evidence" value="ECO:0007669"/>
    <property type="project" value="TreeGrafter"/>
</dbReference>
<dbReference type="PANTHER" id="PTHR12451:SF0">
    <property type="entry name" value="ZINC FINGER PROTEIN CASTOR HOMOLOG 1"/>
    <property type="match status" value="1"/>
</dbReference>
<reference evidence="5" key="1">
    <citation type="submission" date="2025-08" db="UniProtKB">
        <authorList>
            <consortium name="RefSeq"/>
        </authorList>
    </citation>
    <scope>IDENTIFICATION</scope>
    <source>
        <tissue evidence="5">Meat</tissue>
    </source>
</reference>
<dbReference type="GO" id="GO:0005634">
    <property type="term" value="C:nucleus"/>
    <property type="evidence" value="ECO:0007669"/>
    <property type="project" value="TreeGrafter"/>
</dbReference>
<keyword evidence="4" id="KW-1185">Reference proteome</keyword>
<dbReference type="PROSITE" id="PS50157">
    <property type="entry name" value="ZINC_FINGER_C2H2_2"/>
    <property type="match status" value="1"/>
</dbReference>
<dbReference type="GO" id="GO:0045944">
    <property type="term" value="P:positive regulation of transcription by RNA polymerase II"/>
    <property type="evidence" value="ECO:0007669"/>
    <property type="project" value="TreeGrafter"/>
</dbReference>